<reference evidence="1" key="1">
    <citation type="submission" date="2006-10" db="EMBL/GenBank/DDBJ databases">
        <authorList>
            <person name="Amadeo P."/>
            <person name="Zhao Q."/>
            <person name="Wortman J."/>
            <person name="Fraser-Liggett C."/>
            <person name="Carlton J."/>
        </authorList>
    </citation>
    <scope>NUCLEOTIDE SEQUENCE</scope>
    <source>
        <strain evidence="1">G3</strain>
    </source>
</reference>
<accession>A2DV17</accession>
<dbReference type="VEuPathDB" id="TrichDB:TVAG_187950"/>
<organism evidence="1 2">
    <name type="scientific">Trichomonas vaginalis (strain ATCC PRA-98 / G3)</name>
    <dbReference type="NCBI Taxonomy" id="412133"/>
    <lineage>
        <taxon>Eukaryota</taxon>
        <taxon>Metamonada</taxon>
        <taxon>Parabasalia</taxon>
        <taxon>Trichomonadida</taxon>
        <taxon>Trichomonadidae</taxon>
        <taxon>Trichomonas</taxon>
    </lineage>
</organism>
<dbReference type="Proteomes" id="UP000001542">
    <property type="component" value="Unassembled WGS sequence"/>
</dbReference>
<reference evidence="1" key="2">
    <citation type="journal article" date="2007" name="Science">
        <title>Draft genome sequence of the sexually transmitted pathogen Trichomonas vaginalis.</title>
        <authorList>
            <person name="Carlton J.M."/>
            <person name="Hirt R.P."/>
            <person name="Silva J.C."/>
            <person name="Delcher A.L."/>
            <person name="Schatz M."/>
            <person name="Zhao Q."/>
            <person name="Wortman J.R."/>
            <person name="Bidwell S.L."/>
            <person name="Alsmark U.C.M."/>
            <person name="Besteiro S."/>
            <person name="Sicheritz-Ponten T."/>
            <person name="Noel C.J."/>
            <person name="Dacks J.B."/>
            <person name="Foster P.G."/>
            <person name="Simillion C."/>
            <person name="Van de Peer Y."/>
            <person name="Miranda-Saavedra D."/>
            <person name="Barton G.J."/>
            <person name="Westrop G.D."/>
            <person name="Mueller S."/>
            <person name="Dessi D."/>
            <person name="Fiori P.L."/>
            <person name="Ren Q."/>
            <person name="Paulsen I."/>
            <person name="Zhang H."/>
            <person name="Bastida-Corcuera F.D."/>
            <person name="Simoes-Barbosa A."/>
            <person name="Brown M.T."/>
            <person name="Hayes R.D."/>
            <person name="Mukherjee M."/>
            <person name="Okumura C.Y."/>
            <person name="Schneider R."/>
            <person name="Smith A.J."/>
            <person name="Vanacova S."/>
            <person name="Villalvazo M."/>
            <person name="Haas B.J."/>
            <person name="Pertea M."/>
            <person name="Feldblyum T.V."/>
            <person name="Utterback T.R."/>
            <person name="Shu C.L."/>
            <person name="Osoegawa K."/>
            <person name="de Jong P.J."/>
            <person name="Hrdy I."/>
            <person name="Horvathova L."/>
            <person name="Zubacova Z."/>
            <person name="Dolezal P."/>
            <person name="Malik S.B."/>
            <person name="Logsdon J.M. Jr."/>
            <person name="Henze K."/>
            <person name="Gupta A."/>
            <person name="Wang C.C."/>
            <person name="Dunne R.L."/>
            <person name="Upcroft J.A."/>
            <person name="Upcroft P."/>
            <person name="White O."/>
            <person name="Salzberg S.L."/>
            <person name="Tang P."/>
            <person name="Chiu C.-H."/>
            <person name="Lee Y.-S."/>
            <person name="Embley T.M."/>
            <person name="Coombs G.H."/>
            <person name="Mottram J.C."/>
            <person name="Tachezy J."/>
            <person name="Fraser-Liggett C.M."/>
            <person name="Johnson P.J."/>
        </authorList>
    </citation>
    <scope>NUCLEOTIDE SEQUENCE [LARGE SCALE GENOMIC DNA]</scope>
    <source>
        <strain evidence="1">G3</strain>
    </source>
</reference>
<sequence length="78" mass="8841">MAKPQIKIRAFIFNIGTPNEVRLKCTANGLPDLGRKKRRELALLKNVIQNDDSRPIANIADNTTFPNEKDFGEFITEI</sequence>
<proteinExistence type="predicted"/>
<protein>
    <submittedName>
        <fullName evidence="1">Uncharacterized protein</fullName>
    </submittedName>
</protein>
<dbReference type="RefSeq" id="XP_001327967.1">
    <property type="nucleotide sequence ID" value="XM_001327932.1"/>
</dbReference>
<evidence type="ECO:0000313" key="1">
    <source>
        <dbReference type="EMBL" id="EAY15744.1"/>
    </source>
</evidence>
<name>A2DV17_TRIV3</name>
<dbReference type="SMR" id="A2DV17"/>
<dbReference type="AlphaFoldDB" id="A2DV17"/>
<evidence type="ECO:0000313" key="2">
    <source>
        <dbReference type="Proteomes" id="UP000001542"/>
    </source>
</evidence>
<keyword evidence="2" id="KW-1185">Reference proteome</keyword>
<dbReference type="InParanoid" id="A2DV17"/>
<dbReference type="VEuPathDB" id="TrichDB:TVAGG3_0940630"/>
<gene>
    <name evidence="1" type="ORF">TVAG_187950</name>
</gene>
<dbReference type="EMBL" id="DS113251">
    <property type="protein sequence ID" value="EAY15744.1"/>
    <property type="molecule type" value="Genomic_DNA"/>
</dbReference>
<dbReference type="KEGG" id="tva:4773751"/>